<evidence type="ECO:0000259" key="2">
    <source>
        <dbReference type="PROSITE" id="PS50011"/>
    </source>
</evidence>
<dbReference type="InterPro" id="IPR011009">
    <property type="entry name" value="Kinase-like_dom_sf"/>
</dbReference>
<dbReference type="Proteomes" id="UP001249851">
    <property type="component" value="Unassembled WGS sequence"/>
</dbReference>
<accession>A0AAD9QIU8</accession>
<dbReference type="InterPro" id="IPR000719">
    <property type="entry name" value="Prot_kinase_dom"/>
</dbReference>
<dbReference type="AlphaFoldDB" id="A0AAD9QIU8"/>
<feature type="non-terminal residue" evidence="3">
    <location>
        <position position="140"/>
    </location>
</feature>
<evidence type="ECO:0000256" key="1">
    <source>
        <dbReference type="PROSITE-ProRule" id="PRU10141"/>
    </source>
</evidence>
<dbReference type="Pfam" id="PF07714">
    <property type="entry name" value="PK_Tyr_Ser-Thr"/>
    <property type="match status" value="1"/>
</dbReference>
<dbReference type="SUPFAM" id="SSF56112">
    <property type="entry name" value="Protein kinase-like (PK-like)"/>
    <property type="match status" value="1"/>
</dbReference>
<proteinExistence type="predicted"/>
<dbReference type="PROSITE" id="PS50011">
    <property type="entry name" value="PROTEIN_KINASE_DOM"/>
    <property type="match status" value="1"/>
</dbReference>
<organism evidence="3 4">
    <name type="scientific">Acropora cervicornis</name>
    <name type="common">Staghorn coral</name>
    <dbReference type="NCBI Taxonomy" id="6130"/>
    <lineage>
        <taxon>Eukaryota</taxon>
        <taxon>Metazoa</taxon>
        <taxon>Cnidaria</taxon>
        <taxon>Anthozoa</taxon>
        <taxon>Hexacorallia</taxon>
        <taxon>Scleractinia</taxon>
        <taxon>Astrocoeniina</taxon>
        <taxon>Acroporidae</taxon>
        <taxon>Acropora</taxon>
    </lineage>
</organism>
<keyword evidence="1" id="KW-0547">Nucleotide-binding</keyword>
<feature type="non-terminal residue" evidence="3">
    <location>
        <position position="1"/>
    </location>
</feature>
<protein>
    <recommendedName>
        <fullName evidence="2">Protein kinase domain-containing protein</fullName>
    </recommendedName>
</protein>
<gene>
    <name evidence="3" type="ORF">P5673_015396</name>
</gene>
<evidence type="ECO:0000313" key="3">
    <source>
        <dbReference type="EMBL" id="KAK2561969.1"/>
    </source>
</evidence>
<dbReference type="InterPro" id="IPR001245">
    <property type="entry name" value="Ser-Thr/Tyr_kinase_cat_dom"/>
</dbReference>
<dbReference type="InterPro" id="IPR017441">
    <property type="entry name" value="Protein_kinase_ATP_BS"/>
</dbReference>
<evidence type="ECO:0000313" key="4">
    <source>
        <dbReference type="Proteomes" id="UP001249851"/>
    </source>
</evidence>
<sequence length="140" mass="16029">IPPECDIFSGLRRLLLDEVTDHIDIGVGSYGLVKFGRYSTDGKQSRDVVIKILGDITGYEKEFAKEAKLLNSVKGHPNIVDVVDLEMTNEWLSFTIVFFQENKFFFLIYNISSMQNLLNAGQNSSFSFWLQSARFCVIYR</sequence>
<dbReference type="GO" id="GO:0005524">
    <property type="term" value="F:ATP binding"/>
    <property type="evidence" value="ECO:0007669"/>
    <property type="project" value="UniProtKB-UniRule"/>
</dbReference>
<dbReference type="PROSITE" id="PS00107">
    <property type="entry name" value="PROTEIN_KINASE_ATP"/>
    <property type="match status" value="1"/>
</dbReference>
<dbReference type="EMBL" id="JARQWQ010000031">
    <property type="protein sequence ID" value="KAK2561969.1"/>
    <property type="molecule type" value="Genomic_DNA"/>
</dbReference>
<reference evidence="3" key="1">
    <citation type="journal article" date="2023" name="G3 (Bethesda)">
        <title>Whole genome assembly and annotation of the endangered Caribbean coral Acropora cervicornis.</title>
        <authorList>
            <person name="Selwyn J.D."/>
            <person name="Vollmer S.V."/>
        </authorList>
    </citation>
    <scope>NUCLEOTIDE SEQUENCE</scope>
    <source>
        <strain evidence="3">K2</strain>
    </source>
</reference>
<keyword evidence="1" id="KW-0067">ATP-binding</keyword>
<comment type="caution">
    <text evidence="3">The sequence shown here is derived from an EMBL/GenBank/DDBJ whole genome shotgun (WGS) entry which is preliminary data.</text>
</comment>
<dbReference type="GO" id="GO:0004672">
    <property type="term" value="F:protein kinase activity"/>
    <property type="evidence" value="ECO:0007669"/>
    <property type="project" value="InterPro"/>
</dbReference>
<reference evidence="3" key="2">
    <citation type="journal article" date="2023" name="Science">
        <title>Genomic signatures of disease resistance in endangered staghorn corals.</title>
        <authorList>
            <person name="Vollmer S.V."/>
            <person name="Selwyn J.D."/>
            <person name="Despard B.A."/>
            <person name="Roesel C.L."/>
        </authorList>
    </citation>
    <scope>NUCLEOTIDE SEQUENCE</scope>
    <source>
        <strain evidence="3">K2</strain>
    </source>
</reference>
<feature type="domain" description="Protein kinase" evidence="2">
    <location>
        <begin position="19"/>
        <end position="140"/>
    </location>
</feature>
<name>A0AAD9QIU8_ACRCE</name>
<feature type="binding site" evidence="1">
    <location>
        <position position="51"/>
    </location>
    <ligand>
        <name>ATP</name>
        <dbReference type="ChEBI" id="CHEBI:30616"/>
    </ligand>
</feature>
<keyword evidence="4" id="KW-1185">Reference proteome</keyword>
<dbReference type="Gene3D" id="3.30.200.20">
    <property type="entry name" value="Phosphorylase Kinase, domain 1"/>
    <property type="match status" value="1"/>
</dbReference>